<dbReference type="InterPro" id="IPR035979">
    <property type="entry name" value="RBD_domain_sf"/>
</dbReference>
<dbReference type="GO" id="GO:0003723">
    <property type="term" value="F:RNA binding"/>
    <property type="evidence" value="ECO:0007669"/>
    <property type="project" value="UniProtKB-UniRule"/>
</dbReference>
<keyword evidence="6" id="KW-1185">Reference proteome</keyword>
<dbReference type="Pfam" id="PF00076">
    <property type="entry name" value="RRM_1"/>
    <property type="match status" value="1"/>
</dbReference>
<dbReference type="AlphaFoldDB" id="A0A7N0URG5"/>
<evidence type="ECO:0000313" key="6">
    <source>
        <dbReference type="Proteomes" id="UP000594263"/>
    </source>
</evidence>
<evidence type="ECO:0000256" key="2">
    <source>
        <dbReference type="PROSITE-ProRule" id="PRU00176"/>
    </source>
</evidence>
<evidence type="ECO:0000313" key="5">
    <source>
        <dbReference type="EnsemblPlants" id="Kaladp0081s0211.1.v1.1"/>
    </source>
</evidence>
<dbReference type="InterPro" id="IPR012677">
    <property type="entry name" value="Nucleotide-bd_a/b_plait_sf"/>
</dbReference>
<reference evidence="5" key="1">
    <citation type="submission" date="2021-01" db="UniProtKB">
        <authorList>
            <consortium name="EnsemblPlants"/>
        </authorList>
    </citation>
    <scope>IDENTIFICATION</scope>
</reference>
<proteinExistence type="predicted"/>
<sequence>MKQFFKLLSSSIQSHAHLQFRRRFSAKLFVKGFTFRTTEEDLSRAFAEFGEVTEARVIRDKDQKSKGYGYVTFSSLSDADDALVAMNGKLLEGRSIYVDHVKPNPYISRGVPFATGPPTQAGVPKTRSRTEKPKPESSDPDPEPIKIRTWSA</sequence>
<feature type="compositionally biased region" description="Basic and acidic residues" evidence="3">
    <location>
        <begin position="128"/>
        <end position="137"/>
    </location>
</feature>
<feature type="region of interest" description="Disordered" evidence="3">
    <location>
        <begin position="109"/>
        <end position="152"/>
    </location>
</feature>
<name>A0A7N0URG5_KALFE</name>
<dbReference type="PROSITE" id="PS50102">
    <property type="entry name" value="RRM"/>
    <property type="match status" value="1"/>
</dbReference>
<protein>
    <recommendedName>
        <fullName evidence="4">RRM domain-containing protein</fullName>
    </recommendedName>
</protein>
<dbReference type="InterPro" id="IPR052462">
    <property type="entry name" value="SLIRP/GR-RBP-like"/>
</dbReference>
<dbReference type="InterPro" id="IPR000504">
    <property type="entry name" value="RRM_dom"/>
</dbReference>
<dbReference type="Proteomes" id="UP000594263">
    <property type="component" value="Unplaced"/>
</dbReference>
<evidence type="ECO:0000256" key="1">
    <source>
        <dbReference type="ARBA" id="ARBA00022884"/>
    </source>
</evidence>
<dbReference type="Gene3D" id="3.30.70.330">
    <property type="match status" value="1"/>
</dbReference>
<keyword evidence="1 2" id="KW-0694">RNA-binding</keyword>
<dbReference type="SMART" id="SM00360">
    <property type="entry name" value="RRM"/>
    <property type="match status" value="1"/>
</dbReference>
<dbReference type="PANTHER" id="PTHR48027">
    <property type="entry name" value="HETEROGENEOUS NUCLEAR RIBONUCLEOPROTEIN 87F-RELATED"/>
    <property type="match status" value="1"/>
</dbReference>
<organism evidence="5 6">
    <name type="scientific">Kalanchoe fedtschenkoi</name>
    <name type="common">Lavender scallops</name>
    <name type="synonym">South American air plant</name>
    <dbReference type="NCBI Taxonomy" id="63787"/>
    <lineage>
        <taxon>Eukaryota</taxon>
        <taxon>Viridiplantae</taxon>
        <taxon>Streptophyta</taxon>
        <taxon>Embryophyta</taxon>
        <taxon>Tracheophyta</taxon>
        <taxon>Spermatophyta</taxon>
        <taxon>Magnoliopsida</taxon>
        <taxon>eudicotyledons</taxon>
        <taxon>Gunneridae</taxon>
        <taxon>Pentapetalae</taxon>
        <taxon>Saxifragales</taxon>
        <taxon>Crassulaceae</taxon>
        <taxon>Kalanchoe</taxon>
    </lineage>
</organism>
<dbReference type="Gramene" id="Kaladp0081s0211.1.v1.1">
    <property type="protein sequence ID" value="Kaladp0081s0211.1.v1.1"/>
    <property type="gene ID" value="Kaladp0081s0211.v1.1"/>
</dbReference>
<feature type="domain" description="RRM" evidence="4">
    <location>
        <begin position="26"/>
        <end position="103"/>
    </location>
</feature>
<dbReference type="OMA" id="PHETFEN"/>
<dbReference type="SUPFAM" id="SSF54928">
    <property type="entry name" value="RNA-binding domain, RBD"/>
    <property type="match status" value="1"/>
</dbReference>
<evidence type="ECO:0000256" key="3">
    <source>
        <dbReference type="SAM" id="MobiDB-lite"/>
    </source>
</evidence>
<evidence type="ECO:0000259" key="4">
    <source>
        <dbReference type="PROSITE" id="PS50102"/>
    </source>
</evidence>
<accession>A0A7N0URG5</accession>
<dbReference type="EnsemblPlants" id="Kaladp0081s0211.1.v1.1">
    <property type="protein sequence ID" value="Kaladp0081s0211.1.v1.1"/>
    <property type="gene ID" value="Kaladp0081s0211.v1.1"/>
</dbReference>